<feature type="domain" description="Bacterial bifunctional deaminase-reductase C-terminal" evidence="1">
    <location>
        <begin position="4"/>
        <end position="178"/>
    </location>
</feature>
<dbReference type="InterPro" id="IPR024072">
    <property type="entry name" value="DHFR-like_dom_sf"/>
</dbReference>
<organism evidence="2 3">
    <name type="scientific">Arthrobacter sunyaminii</name>
    <dbReference type="NCBI Taxonomy" id="2816859"/>
    <lineage>
        <taxon>Bacteria</taxon>
        <taxon>Bacillati</taxon>
        <taxon>Actinomycetota</taxon>
        <taxon>Actinomycetes</taxon>
        <taxon>Micrococcales</taxon>
        <taxon>Micrococcaceae</taxon>
        <taxon>Arthrobacter</taxon>
    </lineage>
</organism>
<accession>A0A975S6E1</accession>
<protein>
    <submittedName>
        <fullName evidence="2">Dihydrofolate reductase family protein</fullName>
    </submittedName>
</protein>
<dbReference type="InterPro" id="IPR002734">
    <property type="entry name" value="RibDG_C"/>
</dbReference>
<dbReference type="EMBL" id="CP076456">
    <property type="protein sequence ID" value="QWQ36674.1"/>
    <property type="molecule type" value="Genomic_DNA"/>
</dbReference>
<dbReference type="KEGG" id="asun:KG104_02360"/>
<dbReference type="GO" id="GO:0008703">
    <property type="term" value="F:5-amino-6-(5-phosphoribosylamino)uracil reductase activity"/>
    <property type="evidence" value="ECO:0007669"/>
    <property type="project" value="InterPro"/>
</dbReference>
<dbReference type="GO" id="GO:0009231">
    <property type="term" value="P:riboflavin biosynthetic process"/>
    <property type="evidence" value="ECO:0007669"/>
    <property type="project" value="InterPro"/>
</dbReference>
<proteinExistence type="predicted"/>
<dbReference type="PANTHER" id="PTHR38011">
    <property type="entry name" value="DIHYDROFOLATE REDUCTASE FAMILY PROTEIN (AFU_ORTHOLOGUE AFUA_8G06820)"/>
    <property type="match status" value="1"/>
</dbReference>
<dbReference type="Pfam" id="PF01872">
    <property type="entry name" value="RibD_C"/>
    <property type="match status" value="1"/>
</dbReference>
<evidence type="ECO:0000313" key="3">
    <source>
        <dbReference type="Proteomes" id="UP000680588"/>
    </source>
</evidence>
<reference evidence="2" key="1">
    <citation type="submission" date="2021-06" db="EMBL/GenBank/DDBJ databases">
        <title>Novel species in genus Arthrobacter.</title>
        <authorList>
            <person name="Zhang G."/>
        </authorList>
    </citation>
    <scope>NUCLEOTIDE SEQUENCE</scope>
    <source>
        <strain evidence="2">Zg-ZUI122</strain>
    </source>
</reference>
<gene>
    <name evidence="2" type="ORF">KG104_02360</name>
</gene>
<keyword evidence="3" id="KW-1185">Reference proteome</keyword>
<dbReference type="InterPro" id="IPR050765">
    <property type="entry name" value="Riboflavin_Biosynth_HTPR"/>
</dbReference>
<evidence type="ECO:0000313" key="2">
    <source>
        <dbReference type="EMBL" id="QWQ36674.1"/>
    </source>
</evidence>
<name>A0A975S6E1_9MICC</name>
<dbReference type="Gene3D" id="3.40.430.10">
    <property type="entry name" value="Dihydrofolate Reductase, subunit A"/>
    <property type="match status" value="1"/>
</dbReference>
<dbReference type="PANTHER" id="PTHR38011:SF11">
    <property type="entry name" value="2,5-DIAMINO-6-RIBOSYLAMINO-4(3H)-PYRIMIDINONE 5'-PHOSPHATE REDUCTASE"/>
    <property type="match status" value="1"/>
</dbReference>
<dbReference type="RefSeq" id="WP_104056013.1">
    <property type="nucleotide sequence ID" value="NZ_CP076456.1"/>
</dbReference>
<evidence type="ECO:0000259" key="1">
    <source>
        <dbReference type="Pfam" id="PF01872"/>
    </source>
</evidence>
<dbReference type="Proteomes" id="UP000680588">
    <property type="component" value="Chromosome"/>
</dbReference>
<sequence>MGRLVYTCITSLDGYVADEDGQFDWSMPDEEVHAFVNDLERRIGTQLYGRKLYEVMSAWETMPVAGEPAVIQDYAGIWKAADKIVFSRTLPAISTSNTRLERTFDPEALRRLKESADRDLTVGGPTLAAQALQAGLVDELHQLLSPVVVGGGKPFLPDGLRLDLELLDERRFGNGVVFLRYGIRQAGFTG</sequence>
<dbReference type="AlphaFoldDB" id="A0A975S6E1"/>
<dbReference type="SUPFAM" id="SSF53597">
    <property type="entry name" value="Dihydrofolate reductase-like"/>
    <property type="match status" value="1"/>
</dbReference>